<proteinExistence type="predicted"/>
<name>D7BU96_STRBB</name>
<accession>D7BU96</accession>
<dbReference type="PATRIC" id="fig|749414.3.peg.8771"/>
<dbReference type="Proteomes" id="UP000000377">
    <property type="component" value="Chromosome"/>
</dbReference>
<protein>
    <submittedName>
        <fullName evidence="1">Uncharacterized protein</fullName>
    </submittedName>
</protein>
<dbReference type="KEGG" id="sbh:SBI_08527"/>
<dbReference type="AlphaFoldDB" id="D7BU96"/>
<dbReference type="STRING" id="749414.SBI_08527"/>
<reference evidence="1 2" key="1">
    <citation type="journal article" date="2010" name="J. Bacteriol.">
        <title>Genome sequence of the milbemycin-producing bacterium Streptomyces bingchenggensis.</title>
        <authorList>
            <person name="Wang X.J."/>
            <person name="Yan Y.J."/>
            <person name="Zhang B."/>
            <person name="An J."/>
            <person name="Wang J.J."/>
            <person name="Tian J."/>
            <person name="Jiang L."/>
            <person name="Chen Y.H."/>
            <person name="Huang S.X."/>
            <person name="Yin M."/>
            <person name="Zhang J."/>
            <person name="Gao A.L."/>
            <person name="Liu C.X."/>
            <person name="Zhu Z.X."/>
            <person name="Xiang W.S."/>
        </authorList>
    </citation>
    <scope>NUCLEOTIDE SEQUENCE [LARGE SCALE GENOMIC DNA]</scope>
    <source>
        <strain evidence="1 2">BCW-1</strain>
    </source>
</reference>
<dbReference type="RefSeq" id="WP_014181094.1">
    <property type="nucleotide sequence ID" value="NC_016582.1"/>
</dbReference>
<evidence type="ECO:0000313" key="1">
    <source>
        <dbReference type="EMBL" id="ADI11645.1"/>
    </source>
</evidence>
<evidence type="ECO:0000313" key="2">
    <source>
        <dbReference type="Proteomes" id="UP000000377"/>
    </source>
</evidence>
<organism evidence="1 2">
    <name type="scientific">Streptomyces bingchenggensis (strain BCW-1)</name>
    <dbReference type="NCBI Taxonomy" id="749414"/>
    <lineage>
        <taxon>Bacteria</taxon>
        <taxon>Bacillati</taxon>
        <taxon>Actinomycetota</taxon>
        <taxon>Actinomycetes</taxon>
        <taxon>Kitasatosporales</taxon>
        <taxon>Streptomycetaceae</taxon>
        <taxon>Streptomyces</taxon>
    </lineage>
</organism>
<gene>
    <name evidence="1" type="ordered locus">SBI_08527</name>
</gene>
<dbReference type="HOGENOM" id="CLU_2773984_0_0_11"/>
<sequence>MAADMTAPADARRMSPYCQMYNDEPDTTPDEIHAFCKGPGEVRLKPIPPATLGLLLFTVRCDCDCHKTPPVEVLKADAT</sequence>
<keyword evidence="2" id="KW-1185">Reference proteome</keyword>
<dbReference type="EMBL" id="CP002047">
    <property type="protein sequence ID" value="ADI11645.1"/>
    <property type="molecule type" value="Genomic_DNA"/>
</dbReference>